<gene>
    <name evidence="6" type="primary">bphB</name>
    <name evidence="6" type="ORF">MAIT1_04971</name>
</gene>
<dbReference type="Gene3D" id="3.30.450.20">
    <property type="entry name" value="PAS domain"/>
    <property type="match status" value="1"/>
</dbReference>
<dbReference type="InterPro" id="IPR001294">
    <property type="entry name" value="Phytochrome"/>
</dbReference>
<dbReference type="EMBL" id="LVJN01000010">
    <property type="protein sequence ID" value="OSM08475.1"/>
    <property type="molecule type" value="Genomic_DNA"/>
</dbReference>
<name>A0A1Y2KAC6_9PROT</name>
<protein>
    <submittedName>
        <fullName evidence="6">Putative Cyanobacterial phytochrome B</fullName>
    </submittedName>
</protein>
<dbReference type="RefSeq" id="WP_085440124.1">
    <property type="nucleotide sequence ID" value="NZ_LVJN01000010.1"/>
</dbReference>
<dbReference type="Pfam" id="PF08446">
    <property type="entry name" value="PAS_2"/>
    <property type="match status" value="1"/>
</dbReference>
<dbReference type="InterPro" id="IPR003018">
    <property type="entry name" value="GAF"/>
</dbReference>
<dbReference type="GO" id="GO:0006355">
    <property type="term" value="P:regulation of DNA-templated transcription"/>
    <property type="evidence" value="ECO:0007669"/>
    <property type="project" value="InterPro"/>
</dbReference>
<dbReference type="OrthoDB" id="9760752at2"/>
<sequence length="495" mass="55745">MDSHSIPRGFLTECESEQLHLSGAIQGHGCLLVTGANETITHVSSNISSFLNLDPKSVLNCELSQVLRLPESRPKIDSGNRLLTDAYHEPSNTQLSAQLVRGADESLMVELYHPSLQSASSAPIRHHDFAKNQPHTPEELLIEEQSVISYVMSLSGFQRVLYYAFREDHDGEVRAECRQEDAYGSYLGLRFPASDIPHIARVLYKQNPWRSIPDSQEASVPIISLHDLKPDLTWTDLRSVSPIHQVYLANMGVRSSLSFPIVVNGELVALIAAHHREPKYLPLYILEQISKRVKAHEFAVSSFQTHTRLRMIDGIDHSLHQVQGLIERMGGLENAWPEFSAWLIKRFQADGAVLCLDNDYLTSGLDIGADALTRLDAWFCHDQSDLIASTDSVSLTISRFPLSEVTGVLALSILAPKCPYFRLYLTRGEHIHEISWGGRPDKPLEHHDGALGIAPRHSFEKWIEKRMGHSRPWSREARMLALKLRALLMELRLCK</sequence>
<dbReference type="InterPro" id="IPR035965">
    <property type="entry name" value="PAS-like_dom_sf"/>
</dbReference>
<evidence type="ECO:0000256" key="3">
    <source>
        <dbReference type="ARBA" id="ARBA00022991"/>
    </source>
</evidence>
<dbReference type="Proteomes" id="UP000194003">
    <property type="component" value="Unassembled WGS sequence"/>
</dbReference>
<comment type="caution">
    <text evidence="6">The sequence shown here is derived from an EMBL/GenBank/DDBJ whole genome shotgun (WGS) entry which is preliminary data.</text>
</comment>
<dbReference type="AlphaFoldDB" id="A0A1Y2KAC6"/>
<proteinExistence type="predicted"/>
<evidence type="ECO:0000259" key="5">
    <source>
        <dbReference type="PROSITE" id="PS50046"/>
    </source>
</evidence>
<reference evidence="6 7" key="1">
    <citation type="journal article" date="2016" name="BMC Genomics">
        <title>Combined genomic and structural analyses of a cultured magnetotactic bacterium reveals its niche adaptation to a dynamic environment.</title>
        <authorList>
            <person name="Araujo A.C."/>
            <person name="Morillo V."/>
            <person name="Cypriano J."/>
            <person name="Teixeira L.C."/>
            <person name="Leao P."/>
            <person name="Lyra S."/>
            <person name="Almeida L.G."/>
            <person name="Bazylinski D.A."/>
            <person name="Vasconcellos A.T."/>
            <person name="Abreu F."/>
            <person name="Lins U."/>
        </authorList>
    </citation>
    <scope>NUCLEOTIDE SEQUENCE [LARGE SCALE GENOMIC DNA]</scope>
    <source>
        <strain evidence="6 7">IT-1</strain>
    </source>
</reference>
<keyword evidence="4" id="KW-0675">Receptor</keyword>
<dbReference type="Pfam" id="PF00360">
    <property type="entry name" value="PHY"/>
    <property type="match status" value="1"/>
</dbReference>
<dbReference type="PROSITE" id="PS50046">
    <property type="entry name" value="PHYTOCHROME_2"/>
    <property type="match status" value="1"/>
</dbReference>
<evidence type="ECO:0000256" key="1">
    <source>
        <dbReference type="ARBA" id="ARBA00022543"/>
    </source>
</evidence>
<evidence type="ECO:0000256" key="2">
    <source>
        <dbReference type="ARBA" id="ARBA00022606"/>
    </source>
</evidence>
<dbReference type="Gene3D" id="3.30.450.270">
    <property type="match status" value="1"/>
</dbReference>
<dbReference type="InterPro" id="IPR029016">
    <property type="entry name" value="GAF-like_dom_sf"/>
</dbReference>
<dbReference type="InterPro" id="IPR043150">
    <property type="entry name" value="Phytochrome_PHY_sf"/>
</dbReference>
<evidence type="ECO:0000256" key="4">
    <source>
        <dbReference type="ARBA" id="ARBA00023170"/>
    </source>
</evidence>
<feature type="domain" description="Phytochrome chromophore attachment site" evidence="5">
    <location>
        <begin position="145"/>
        <end position="301"/>
    </location>
</feature>
<keyword evidence="1" id="KW-0600">Photoreceptor protein</keyword>
<dbReference type="SUPFAM" id="SSF55781">
    <property type="entry name" value="GAF domain-like"/>
    <property type="match status" value="2"/>
</dbReference>
<keyword evidence="2" id="KW-0716">Sensory transduction</keyword>
<dbReference type="InterPro" id="IPR013515">
    <property type="entry name" value="Phytochrome_cen-reg"/>
</dbReference>
<dbReference type="PRINTS" id="PR01033">
    <property type="entry name" value="PHYTOCHROME"/>
</dbReference>
<dbReference type="GO" id="GO:0009584">
    <property type="term" value="P:detection of visible light"/>
    <property type="evidence" value="ECO:0007669"/>
    <property type="project" value="InterPro"/>
</dbReference>
<dbReference type="STRING" id="1434232.MAIT1_04971"/>
<dbReference type="InterPro" id="IPR016132">
    <property type="entry name" value="Phyto_chromo_attachment"/>
</dbReference>
<keyword evidence="3" id="KW-0157">Chromophore</keyword>
<evidence type="ECO:0000313" key="7">
    <source>
        <dbReference type="Proteomes" id="UP000194003"/>
    </source>
</evidence>
<evidence type="ECO:0000313" key="6">
    <source>
        <dbReference type="EMBL" id="OSM08475.1"/>
    </source>
</evidence>
<dbReference type="InterPro" id="IPR013654">
    <property type="entry name" value="PAS_2"/>
</dbReference>
<dbReference type="Gene3D" id="3.30.450.40">
    <property type="match status" value="1"/>
</dbReference>
<organism evidence="6 7">
    <name type="scientific">Magnetofaba australis IT-1</name>
    <dbReference type="NCBI Taxonomy" id="1434232"/>
    <lineage>
        <taxon>Bacteria</taxon>
        <taxon>Pseudomonadati</taxon>
        <taxon>Pseudomonadota</taxon>
        <taxon>Magnetococcia</taxon>
        <taxon>Magnetococcales</taxon>
        <taxon>Magnetococcaceae</taxon>
        <taxon>Magnetofaba</taxon>
    </lineage>
</organism>
<dbReference type="SUPFAM" id="SSF55785">
    <property type="entry name" value="PYP-like sensor domain (PAS domain)"/>
    <property type="match status" value="1"/>
</dbReference>
<dbReference type="Pfam" id="PF01590">
    <property type="entry name" value="GAF"/>
    <property type="match status" value="1"/>
</dbReference>
<accession>A0A1Y2KAC6</accession>
<keyword evidence="7" id="KW-1185">Reference proteome</keyword>
<dbReference type="GO" id="GO:0009881">
    <property type="term" value="F:photoreceptor activity"/>
    <property type="evidence" value="ECO:0007669"/>
    <property type="project" value="UniProtKB-KW"/>
</dbReference>